<sequence>MSKRKRHAGFLLNDEVPDLHIKLKDRDAITPVHSEVLCLFSKLVRDMPKVPDGNPTIWDLSAVVLEGMSEPVTGATVDLWLDCVYSCVDSSRRFKLTSSNLEAARPLLHFADYAGSATIVFEKITSSLVDNPELCLTVLTDSEQGLSEDLVLRGYQYYFFSGDLYEVQLSSGNAESGRSVTMEEPCRQRFTSAVCSKLEEWLYLAGRLALVPLVELLLAFIKLQLFPGDCSIFAACIGSVYSPRVLQAIPTPVLLAGFLRDSLCHRPSDFNLTASDVKAEVKSAEAKKWFGDTADTKYQLRRRADGCSIIDLADENVECVLPVRVLVGGMTEEASAKVVQEVLSKVQDAD</sequence>
<evidence type="ECO:0000313" key="2">
    <source>
        <dbReference type="Proteomes" id="UP001054857"/>
    </source>
</evidence>
<name>A0AAD3DJQ7_9CHLO</name>
<organism evidence="1 2">
    <name type="scientific">Astrephomene gubernaculifera</name>
    <dbReference type="NCBI Taxonomy" id="47775"/>
    <lineage>
        <taxon>Eukaryota</taxon>
        <taxon>Viridiplantae</taxon>
        <taxon>Chlorophyta</taxon>
        <taxon>core chlorophytes</taxon>
        <taxon>Chlorophyceae</taxon>
        <taxon>CS clade</taxon>
        <taxon>Chlamydomonadales</taxon>
        <taxon>Astrephomenaceae</taxon>
        <taxon>Astrephomene</taxon>
    </lineage>
</organism>
<evidence type="ECO:0000313" key="1">
    <source>
        <dbReference type="EMBL" id="GFR42459.1"/>
    </source>
</evidence>
<dbReference type="EMBL" id="BMAR01000003">
    <property type="protein sequence ID" value="GFR42459.1"/>
    <property type="molecule type" value="Genomic_DNA"/>
</dbReference>
<reference evidence="1 2" key="1">
    <citation type="journal article" date="2021" name="Sci. Rep.">
        <title>Genome sequencing of the multicellular alga Astrephomene provides insights into convergent evolution of germ-soma differentiation.</title>
        <authorList>
            <person name="Yamashita S."/>
            <person name="Yamamoto K."/>
            <person name="Matsuzaki R."/>
            <person name="Suzuki S."/>
            <person name="Yamaguchi H."/>
            <person name="Hirooka S."/>
            <person name="Minakuchi Y."/>
            <person name="Miyagishima S."/>
            <person name="Kawachi M."/>
            <person name="Toyoda A."/>
            <person name="Nozaki H."/>
        </authorList>
    </citation>
    <scope>NUCLEOTIDE SEQUENCE [LARGE SCALE GENOMIC DNA]</scope>
    <source>
        <strain evidence="1 2">NIES-4017</strain>
    </source>
</reference>
<protein>
    <submittedName>
        <fullName evidence="1">Uncharacterized protein</fullName>
    </submittedName>
</protein>
<proteinExistence type="predicted"/>
<accession>A0AAD3DJQ7</accession>
<keyword evidence="2" id="KW-1185">Reference proteome</keyword>
<gene>
    <name evidence="1" type="ORF">Agub_g3366</name>
</gene>
<comment type="caution">
    <text evidence="1">The sequence shown here is derived from an EMBL/GenBank/DDBJ whole genome shotgun (WGS) entry which is preliminary data.</text>
</comment>
<dbReference type="Proteomes" id="UP001054857">
    <property type="component" value="Unassembled WGS sequence"/>
</dbReference>
<dbReference type="AlphaFoldDB" id="A0AAD3DJQ7"/>